<accession>A0ABQ7WDL9</accession>
<dbReference type="Proteomes" id="UP000826656">
    <property type="component" value="Unassembled WGS sequence"/>
</dbReference>
<evidence type="ECO:0000313" key="3">
    <source>
        <dbReference type="Proteomes" id="UP000826656"/>
    </source>
</evidence>
<protein>
    <submittedName>
        <fullName evidence="2">Uncharacterized protein</fullName>
    </submittedName>
</protein>
<keyword evidence="1" id="KW-0175">Coiled coil</keyword>
<comment type="caution">
    <text evidence="2">The sequence shown here is derived from an EMBL/GenBank/DDBJ whole genome shotgun (WGS) entry which is preliminary data.</text>
</comment>
<keyword evidence="3" id="KW-1185">Reference proteome</keyword>
<proteinExistence type="predicted"/>
<evidence type="ECO:0000256" key="1">
    <source>
        <dbReference type="SAM" id="Coils"/>
    </source>
</evidence>
<name>A0ABQ7WDL9_SOLTU</name>
<reference evidence="2 3" key="1">
    <citation type="journal article" date="2021" name="bioRxiv">
        <title>Chromosome-scale and haplotype-resolved genome assembly of a tetraploid potato cultivar.</title>
        <authorList>
            <person name="Sun H."/>
            <person name="Jiao W.-B."/>
            <person name="Krause K."/>
            <person name="Campoy J.A."/>
            <person name="Goel M."/>
            <person name="Folz-Donahue K."/>
            <person name="Kukat C."/>
            <person name="Huettel B."/>
            <person name="Schneeberger K."/>
        </authorList>
    </citation>
    <scope>NUCLEOTIDE SEQUENCE [LARGE SCALE GENOMIC DNA]</scope>
    <source>
        <strain evidence="2">SolTubOtavaFocal</strain>
        <tissue evidence="2">Leaves</tissue>
    </source>
</reference>
<sequence>MDSSYDLVEIQSWIHLFQNKSSVLHEEEVHEFYYNIEFAEDGSIKSRVGDKILHLDEDQLGQILEVPREGIRSLVRNSCTTEFTEKWTAASAVDLFIMESLCKFEPIDLPALMMEHMYRSVIEHKGKHGMGYGYFLTKVVHHLNIPVGTGEISTAKKSFTLTTLVECECIEGKTGPLSKISQLVMEQNQLKHELDEMTVRLLKAQTERPGTAEINELRKKNNMLLAQKAALQEKIIKNNDVANARLTLGRMKMNSLGILKYAKYVKDIVASKRRLTKYETVALIEECSSRIQTDCPKS</sequence>
<organism evidence="2 3">
    <name type="scientific">Solanum tuberosum</name>
    <name type="common">Potato</name>
    <dbReference type="NCBI Taxonomy" id="4113"/>
    <lineage>
        <taxon>Eukaryota</taxon>
        <taxon>Viridiplantae</taxon>
        <taxon>Streptophyta</taxon>
        <taxon>Embryophyta</taxon>
        <taxon>Tracheophyta</taxon>
        <taxon>Spermatophyta</taxon>
        <taxon>Magnoliopsida</taxon>
        <taxon>eudicotyledons</taxon>
        <taxon>Gunneridae</taxon>
        <taxon>Pentapetalae</taxon>
        <taxon>asterids</taxon>
        <taxon>lamiids</taxon>
        <taxon>Solanales</taxon>
        <taxon>Solanaceae</taxon>
        <taxon>Solanoideae</taxon>
        <taxon>Solaneae</taxon>
        <taxon>Solanum</taxon>
    </lineage>
</organism>
<gene>
    <name evidence="2" type="ORF">KY290_005261</name>
</gene>
<dbReference type="EMBL" id="JAIVGD010000002">
    <property type="protein sequence ID" value="KAH0778834.1"/>
    <property type="molecule type" value="Genomic_DNA"/>
</dbReference>
<evidence type="ECO:0000313" key="2">
    <source>
        <dbReference type="EMBL" id="KAH0778834.1"/>
    </source>
</evidence>
<feature type="coiled-coil region" evidence="1">
    <location>
        <begin position="180"/>
        <end position="234"/>
    </location>
</feature>